<feature type="region of interest" description="Disordered" evidence="1">
    <location>
        <begin position="410"/>
        <end position="432"/>
    </location>
</feature>
<evidence type="ECO:0000313" key="2">
    <source>
        <dbReference type="EMBL" id="MBI6882805.1"/>
    </source>
</evidence>
<dbReference type="EMBL" id="JAEHTE010000002">
    <property type="protein sequence ID" value="MBI6882805.1"/>
    <property type="molecule type" value="Genomic_DNA"/>
</dbReference>
<accession>A0A8I1JJV6</accession>
<dbReference type="RefSeq" id="WP_198746430.1">
    <property type="nucleotide sequence ID" value="NZ_JAEHTE010000002.1"/>
</dbReference>
<organism evidence="2 3">
    <name type="scientific">Pseudomonas putida</name>
    <name type="common">Arthrobacter siderocapsulatus</name>
    <dbReference type="NCBI Taxonomy" id="303"/>
    <lineage>
        <taxon>Bacteria</taxon>
        <taxon>Pseudomonadati</taxon>
        <taxon>Pseudomonadota</taxon>
        <taxon>Gammaproteobacteria</taxon>
        <taxon>Pseudomonadales</taxon>
        <taxon>Pseudomonadaceae</taxon>
        <taxon>Pseudomonas</taxon>
    </lineage>
</organism>
<dbReference type="Proteomes" id="UP000637061">
    <property type="component" value="Unassembled WGS sequence"/>
</dbReference>
<reference evidence="2" key="1">
    <citation type="submission" date="2020-12" db="EMBL/GenBank/DDBJ databases">
        <title>Enhanced detection system for hospital associated transmission using whole genome sequencing surveillance.</title>
        <authorList>
            <person name="Harrison L.H."/>
            <person name="Van Tyne D."/>
            <person name="Marsh J.W."/>
            <person name="Griffith M.P."/>
            <person name="Snyder D.J."/>
            <person name="Cooper V.S."/>
            <person name="Mustapha M."/>
        </authorList>
    </citation>
    <scope>NUCLEOTIDE SEQUENCE</scope>
    <source>
        <strain evidence="2">PSB00042</strain>
    </source>
</reference>
<comment type="caution">
    <text evidence="2">The sequence shown here is derived from an EMBL/GenBank/DDBJ whole genome shotgun (WGS) entry which is preliminary data.</text>
</comment>
<dbReference type="AlphaFoldDB" id="A0A8I1JJV6"/>
<proteinExistence type="predicted"/>
<sequence length="432" mass="49533">MKPHIFLRFVSDNWLTVQAIWSSFESRTVTENELMRVVRPLLGPGEVLQEKIKAFVDKGVLSEFRRGGQGYSLNNMWVPMIQNLLNEQRLGLVEEIAINAEQLKVHLSELEETITSGRRTGFFTKAQDMQDRFQSLNRMVESNTRAIYRMVDEAKQAGQSVPLIERYEKVISAWDQYVTPVLKLKSIGEPFDLIMTMVRRSVQSWLADPGIHLLSTDDTRYELDNILYLMLDFRERLDRSVDIMTKHLCPLVQRARVSTSLAQGAALSFRDITRPDSTLTRSSTLQLPDKNRQVRKPNEDSLMAFHAELMSFTGKPDDVSVAVTASIASRKAKEQRDDIIQMLAWVKRQKPVADIMRALMDQYPSARPASFTKVLSKLSAENAHRKLIKINTDQQVYSFPSLRITMNRRSLETSPVQKPKPPSHIYTEAAYQ</sequence>
<name>A0A8I1JJV6_PSEPU</name>
<evidence type="ECO:0000313" key="3">
    <source>
        <dbReference type="Proteomes" id="UP000637061"/>
    </source>
</evidence>
<gene>
    <name evidence="2" type="ORF">JEU22_02675</name>
</gene>
<evidence type="ECO:0000256" key="1">
    <source>
        <dbReference type="SAM" id="MobiDB-lite"/>
    </source>
</evidence>
<protein>
    <submittedName>
        <fullName evidence="2">Uncharacterized protein</fullName>
    </submittedName>
</protein>